<evidence type="ECO:0000256" key="3">
    <source>
        <dbReference type="ARBA" id="ARBA00022617"/>
    </source>
</evidence>
<dbReference type="Proteomes" id="UP000629619">
    <property type="component" value="Unassembled WGS sequence"/>
</dbReference>
<sequence length="456" mass="48945">MASPLADSSQIQGNVLRPFRDDHQAFLFLSFRSDRAGARTWLDAAASRVTGTEDVPQNRPAPDGTPARALLNVGLTATGLVLLQPQVAGDLAGHAAFWQGPLGTRLDDSGAITTAPALLGDLGPGDPSQWVVGGPGRPVDALLTVASGGQGTLQDAVEREVREAARHGLEVLLVQWGEAIRNDDGKRIEHFGFVDGISQPGVRGFPDTVRPGAPVIAAGEFVLGHPGERRPPSWTPRPTPAPWMRNGSFQVFRRLRQDVAGWWQHMGRLSDDPSHAAARALGRHLDGRPLAAADDLNSFSYQGDDDGSRTPRYSHIRKVNPREDAVFRDRGHKMLRRGITFGSRLRRDEPDDGQERGMLFNAYLASIEDQFEYVQRRWATDPAFPSSTLSRYGRAGAGVDGLDPVLGPDARAAAATLAPEVVRGIPAAAFGGFVTTTGAVYAFAPSLPALRFLAGS</sequence>
<keyword evidence="6" id="KW-0560">Oxidoreductase</keyword>
<dbReference type="PANTHER" id="PTHR30521">
    <property type="entry name" value="DEFERROCHELATASE/PEROXIDASE"/>
    <property type="match status" value="1"/>
</dbReference>
<dbReference type="InterPro" id="IPR048328">
    <property type="entry name" value="Dyp_perox_C"/>
</dbReference>
<keyword evidence="7" id="KW-0408">Iron</keyword>
<evidence type="ECO:0000256" key="7">
    <source>
        <dbReference type="ARBA" id="ARBA00023004"/>
    </source>
</evidence>
<keyword evidence="11" id="KW-1185">Reference proteome</keyword>
<dbReference type="GO" id="GO:0004601">
    <property type="term" value="F:peroxidase activity"/>
    <property type="evidence" value="ECO:0007669"/>
    <property type="project" value="UniProtKB-KW"/>
</dbReference>
<keyword evidence="5" id="KW-0732">Signal</keyword>
<dbReference type="GO" id="GO:0020037">
    <property type="term" value="F:heme binding"/>
    <property type="evidence" value="ECO:0007669"/>
    <property type="project" value="InterPro"/>
</dbReference>
<evidence type="ECO:0000256" key="2">
    <source>
        <dbReference type="ARBA" id="ARBA00022559"/>
    </source>
</evidence>
<dbReference type="RefSeq" id="WP_203679241.1">
    <property type="nucleotide sequence ID" value="NZ_BOMW01000023.1"/>
</dbReference>
<comment type="caution">
    <text evidence="10">The sequence shown here is derived from an EMBL/GenBank/DDBJ whole genome shotgun (WGS) entry which is preliminary data.</text>
</comment>
<dbReference type="Pfam" id="PF20628">
    <property type="entry name" value="Dyp_perox_C"/>
    <property type="match status" value="1"/>
</dbReference>
<gene>
    <name evidence="10" type="ORF">Asi03nite_24900</name>
</gene>
<dbReference type="EMBL" id="BOMW01000023">
    <property type="protein sequence ID" value="GIF04952.1"/>
    <property type="molecule type" value="Genomic_DNA"/>
</dbReference>
<dbReference type="InterPro" id="IPR006314">
    <property type="entry name" value="Dyp_peroxidase"/>
</dbReference>
<comment type="cofactor">
    <cofactor evidence="1">
        <name>heme b</name>
        <dbReference type="ChEBI" id="CHEBI:60344"/>
    </cofactor>
</comment>
<dbReference type="SUPFAM" id="SSF54909">
    <property type="entry name" value="Dimeric alpha+beta barrel"/>
    <property type="match status" value="1"/>
</dbReference>
<evidence type="ECO:0000256" key="5">
    <source>
        <dbReference type="ARBA" id="ARBA00022729"/>
    </source>
</evidence>
<accession>A0A919N5W3</accession>
<evidence type="ECO:0000313" key="10">
    <source>
        <dbReference type="EMBL" id="GIF04952.1"/>
    </source>
</evidence>
<evidence type="ECO:0000256" key="6">
    <source>
        <dbReference type="ARBA" id="ARBA00023002"/>
    </source>
</evidence>
<dbReference type="GO" id="GO:0046872">
    <property type="term" value="F:metal ion binding"/>
    <property type="evidence" value="ECO:0007669"/>
    <property type="project" value="UniProtKB-KW"/>
</dbReference>
<reference evidence="10" key="1">
    <citation type="submission" date="2021-01" db="EMBL/GenBank/DDBJ databases">
        <title>Whole genome shotgun sequence of Actinoplanes siamensis NBRC 109076.</title>
        <authorList>
            <person name="Komaki H."/>
            <person name="Tamura T."/>
        </authorList>
    </citation>
    <scope>NUCLEOTIDE SEQUENCE</scope>
    <source>
        <strain evidence="10">NBRC 109076</strain>
    </source>
</reference>
<name>A0A919N5W3_9ACTN</name>
<dbReference type="NCBIfam" id="TIGR01413">
    <property type="entry name" value="Dyp_perox_fam"/>
    <property type="match status" value="1"/>
</dbReference>
<keyword evidence="3" id="KW-0349">Heme</keyword>
<proteinExistence type="inferred from homology"/>
<dbReference type="InterPro" id="IPR011008">
    <property type="entry name" value="Dimeric_a/b-barrel"/>
</dbReference>
<dbReference type="PANTHER" id="PTHR30521:SF4">
    <property type="entry name" value="DEFERROCHELATASE"/>
    <property type="match status" value="1"/>
</dbReference>
<dbReference type="PROSITE" id="PS51404">
    <property type="entry name" value="DYP_PEROXIDASE"/>
    <property type="match status" value="1"/>
</dbReference>
<evidence type="ECO:0000259" key="9">
    <source>
        <dbReference type="Pfam" id="PF20628"/>
    </source>
</evidence>
<evidence type="ECO:0000256" key="4">
    <source>
        <dbReference type="ARBA" id="ARBA00022723"/>
    </source>
</evidence>
<evidence type="ECO:0000313" key="11">
    <source>
        <dbReference type="Proteomes" id="UP000629619"/>
    </source>
</evidence>
<feature type="domain" description="Dyp-type peroxidase C-terminal" evidence="9">
    <location>
        <begin position="242"/>
        <end position="394"/>
    </location>
</feature>
<evidence type="ECO:0000256" key="1">
    <source>
        <dbReference type="ARBA" id="ARBA00001970"/>
    </source>
</evidence>
<comment type="similarity">
    <text evidence="8">Belongs to the DyP-type peroxidase family.</text>
</comment>
<organism evidence="10 11">
    <name type="scientific">Actinoplanes siamensis</name>
    <dbReference type="NCBI Taxonomy" id="1223317"/>
    <lineage>
        <taxon>Bacteria</taxon>
        <taxon>Bacillati</taxon>
        <taxon>Actinomycetota</taxon>
        <taxon>Actinomycetes</taxon>
        <taxon>Micromonosporales</taxon>
        <taxon>Micromonosporaceae</taxon>
        <taxon>Actinoplanes</taxon>
    </lineage>
</organism>
<protein>
    <submittedName>
        <fullName evidence="10">Peroxidase</fullName>
    </submittedName>
</protein>
<evidence type="ECO:0000256" key="8">
    <source>
        <dbReference type="ARBA" id="ARBA00025737"/>
    </source>
</evidence>
<dbReference type="AlphaFoldDB" id="A0A919N5W3"/>
<dbReference type="GO" id="GO:0005829">
    <property type="term" value="C:cytosol"/>
    <property type="evidence" value="ECO:0007669"/>
    <property type="project" value="TreeGrafter"/>
</dbReference>
<keyword evidence="4" id="KW-0479">Metal-binding</keyword>
<keyword evidence="2 10" id="KW-0575">Peroxidase</keyword>